<evidence type="ECO:0000313" key="2">
    <source>
        <dbReference type="EMBL" id="TKK66713.1"/>
    </source>
</evidence>
<sequence>MLTPQEQRFVEYWQQNRDREKKLFRQLLVGLPAGLLLAIGIVASVVTRQWYQQADMVANSELNPNVLTIAILAIVVFVAIFYKKFQWDQKEQLYKELLNKKEKEKNDEEIGHG</sequence>
<reference evidence="2 3" key="1">
    <citation type="submission" date="2019-05" db="EMBL/GenBank/DDBJ databases">
        <title>Panacibacter sp. strain 17mud1-8 Genome sequencing and assembly.</title>
        <authorList>
            <person name="Chhetri G."/>
        </authorList>
    </citation>
    <scope>NUCLEOTIDE SEQUENCE [LARGE SCALE GENOMIC DNA]</scope>
    <source>
        <strain evidence="2 3">17mud1-8</strain>
    </source>
</reference>
<comment type="caution">
    <text evidence="2">The sequence shown here is derived from an EMBL/GenBank/DDBJ whole genome shotgun (WGS) entry which is preliminary data.</text>
</comment>
<protein>
    <submittedName>
        <fullName evidence="2">Uncharacterized protein</fullName>
    </submittedName>
</protein>
<dbReference type="RefSeq" id="WP_137262986.1">
    <property type="nucleotide sequence ID" value="NZ_SZQL01000014.1"/>
</dbReference>
<keyword evidence="1" id="KW-1133">Transmembrane helix</keyword>
<evidence type="ECO:0000313" key="3">
    <source>
        <dbReference type="Proteomes" id="UP000305848"/>
    </source>
</evidence>
<dbReference type="EMBL" id="SZQL01000014">
    <property type="protein sequence ID" value="TKK66713.1"/>
    <property type="molecule type" value="Genomic_DNA"/>
</dbReference>
<evidence type="ECO:0000256" key="1">
    <source>
        <dbReference type="SAM" id="Phobius"/>
    </source>
</evidence>
<proteinExistence type="predicted"/>
<keyword evidence="3" id="KW-1185">Reference proteome</keyword>
<dbReference type="Proteomes" id="UP000305848">
    <property type="component" value="Unassembled WGS sequence"/>
</dbReference>
<accession>A0A4V5UTW1</accession>
<keyword evidence="1" id="KW-0812">Transmembrane</keyword>
<gene>
    <name evidence="2" type="ORF">FC093_16905</name>
</gene>
<feature type="transmembrane region" description="Helical" evidence="1">
    <location>
        <begin position="66"/>
        <end position="82"/>
    </location>
</feature>
<name>A0A4V5UTW1_9BACT</name>
<feature type="transmembrane region" description="Helical" evidence="1">
    <location>
        <begin position="27"/>
        <end position="46"/>
    </location>
</feature>
<organism evidence="2 3">
    <name type="scientific">Ilyomonas limi</name>
    <dbReference type="NCBI Taxonomy" id="2575867"/>
    <lineage>
        <taxon>Bacteria</taxon>
        <taxon>Pseudomonadati</taxon>
        <taxon>Bacteroidota</taxon>
        <taxon>Chitinophagia</taxon>
        <taxon>Chitinophagales</taxon>
        <taxon>Chitinophagaceae</taxon>
        <taxon>Ilyomonas</taxon>
    </lineage>
</organism>
<keyword evidence="1" id="KW-0472">Membrane</keyword>
<dbReference type="AlphaFoldDB" id="A0A4V5UTW1"/>